<dbReference type="OrthoDB" id="9804078at2"/>
<sequence length="487" mass="54951">MSNFDSTIFEPVIGLEIHAQLQTNSKIFASDPVLFGQDPNTLISPITLGHPGTLPKLNINAVNFAIKMGLAIGSEITSKQYFDRKNYFYPDLPKGYQITQDKTPICMGGAVKVRLKAGPKEIPFHHIHLEEDAGKSIHEGDNPYSFIDFNRAGTALIEMVTEPALHSAEEAFALVTEVRKLVRYLGICDGNMEEGSLRADVNVSLRKVGETKLGTKVEIKNMNSIRNIQRAIEYECFRQSEALLNGEQLVQETRTFDAHTGKTHSMRVKETMNDYRYFPEPDLAPLEITEKWIAEIKSKMPLLPWEQEAEFINTYHLPEYDAHFLAESKEMADYFKEIASKTKAVKAISNWLMGPVKSYLNDNHLEISQFPLSADRLAEIIDLVESGTLSHNLASHQLFPLCLSNPTENAIQIVEKQGWLANKPDEDSLHTIIEDTLNNFPDKVKEYHKGKKGLLAMFMGDVMKKTKGTADPKRLNQLMAEALENRK</sequence>
<keyword evidence="4 11" id="KW-0436">Ligase</keyword>
<dbReference type="InterPro" id="IPR014746">
    <property type="entry name" value="Gln_synth/guanido_kin_cat_dom"/>
</dbReference>
<dbReference type="InterPro" id="IPR017959">
    <property type="entry name" value="Asn/Gln-tRNA_amidoTrfase_suB/E"/>
</dbReference>
<dbReference type="GO" id="GO:0016740">
    <property type="term" value="F:transferase activity"/>
    <property type="evidence" value="ECO:0007669"/>
    <property type="project" value="UniProtKB-KW"/>
</dbReference>
<dbReference type="SMART" id="SM00845">
    <property type="entry name" value="GatB_Yqey"/>
    <property type="match status" value="1"/>
</dbReference>
<dbReference type="NCBIfam" id="NF004012">
    <property type="entry name" value="PRK05477.1-2"/>
    <property type="match status" value="1"/>
</dbReference>
<dbReference type="NCBIfam" id="TIGR00133">
    <property type="entry name" value="gatB"/>
    <property type="match status" value="1"/>
</dbReference>
<comment type="catalytic activity">
    <reaction evidence="10 11">
        <text>L-glutamyl-tRNA(Gln) + L-glutamine + ATP + H2O = L-glutaminyl-tRNA(Gln) + L-glutamate + ADP + phosphate + H(+)</text>
        <dbReference type="Rhea" id="RHEA:17521"/>
        <dbReference type="Rhea" id="RHEA-COMP:9681"/>
        <dbReference type="Rhea" id="RHEA-COMP:9684"/>
        <dbReference type="ChEBI" id="CHEBI:15377"/>
        <dbReference type="ChEBI" id="CHEBI:15378"/>
        <dbReference type="ChEBI" id="CHEBI:29985"/>
        <dbReference type="ChEBI" id="CHEBI:30616"/>
        <dbReference type="ChEBI" id="CHEBI:43474"/>
        <dbReference type="ChEBI" id="CHEBI:58359"/>
        <dbReference type="ChEBI" id="CHEBI:78520"/>
        <dbReference type="ChEBI" id="CHEBI:78521"/>
        <dbReference type="ChEBI" id="CHEBI:456216"/>
    </reaction>
</comment>
<proteinExistence type="inferred from homology"/>
<protein>
    <recommendedName>
        <fullName evidence="3 11">Aspartyl/glutamyl-tRNA(Asn/Gln) amidotransferase subunit B</fullName>
        <shortName evidence="11">Asp/Glu-ADT subunit B</shortName>
        <ecNumber evidence="11">6.3.5.-</ecNumber>
    </recommendedName>
</protein>
<evidence type="ECO:0000256" key="8">
    <source>
        <dbReference type="ARBA" id="ARBA00024799"/>
    </source>
</evidence>
<dbReference type="InterPro" id="IPR004413">
    <property type="entry name" value="GatB"/>
</dbReference>
<keyword evidence="7 11" id="KW-0648">Protein biosynthesis</keyword>
<dbReference type="EMBL" id="SACY01000006">
    <property type="protein sequence ID" value="RVU23411.1"/>
    <property type="molecule type" value="Genomic_DNA"/>
</dbReference>
<dbReference type="HAMAP" id="MF_00121">
    <property type="entry name" value="GatB"/>
    <property type="match status" value="1"/>
</dbReference>
<keyword evidence="14" id="KW-1185">Reference proteome</keyword>
<dbReference type="InterPro" id="IPR018027">
    <property type="entry name" value="Asn/Gln_amidotransferase"/>
</dbReference>
<comment type="function">
    <text evidence="8 11">Allows the formation of correctly charged Asn-tRNA(Asn) or Gln-tRNA(Gln) through the transamidation of misacylated Asp-tRNA(Asn) or Glu-tRNA(Gln) in organisms which lack either or both of asparaginyl-tRNA or glutaminyl-tRNA synthetases. The reaction takes place in the presence of glutamine and ATP through an activated phospho-Asp-tRNA(Asn) or phospho-Glu-tRNA(Gln).</text>
</comment>
<name>A0A437PM85_9BACT</name>
<gene>
    <name evidence="11 13" type="primary">gatB</name>
    <name evidence="13" type="ORF">EOJ36_11815</name>
</gene>
<keyword evidence="5 11" id="KW-0547">Nucleotide-binding</keyword>
<dbReference type="PANTHER" id="PTHR11659">
    <property type="entry name" value="GLUTAMYL-TRNA GLN AMIDOTRANSFERASE SUBUNIT B MITOCHONDRIAL AND PROKARYOTIC PET112-RELATED"/>
    <property type="match status" value="1"/>
</dbReference>
<dbReference type="RefSeq" id="WP_127805639.1">
    <property type="nucleotide sequence ID" value="NZ_SACY01000006.1"/>
</dbReference>
<comment type="similarity">
    <text evidence="1 11">Belongs to the GatB/GatE family. GatB subfamily.</text>
</comment>
<dbReference type="InterPro" id="IPR006075">
    <property type="entry name" value="Asn/Gln-tRNA_Trfase_suB/E_cat"/>
</dbReference>
<accession>A0A437PM85</accession>
<evidence type="ECO:0000259" key="12">
    <source>
        <dbReference type="SMART" id="SM00845"/>
    </source>
</evidence>
<evidence type="ECO:0000256" key="11">
    <source>
        <dbReference type="HAMAP-Rule" id="MF_00121"/>
    </source>
</evidence>
<dbReference type="GO" id="GO:0050567">
    <property type="term" value="F:glutaminyl-tRNA synthase (glutamine-hydrolyzing) activity"/>
    <property type="evidence" value="ECO:0007669"/>
    <property type="project" value="UniProtKB-UniRule"/>
</dbReference>
<evidence type="ECO:0000256" key="9">
    <source>
        <dbReference type="ARBA" id="ARBA00047380"/>
    </source>
</evidence>
<evidence type="ECO:0000256" key="4">
    <source>
        <dbReference type="ARBA" id="ARBA00022598"/>
    </source>
</evidence>
<dbReference type="AlphaFoldDB" id="A0A437PM85"/>
<evidence type="ECO:0000256" key="1">
    <source>
        <dbReference type="ARBA" id="ARBA00005306"/>
    </source>
</evidence>
<feature type="domain" description="Asn/Gln amidotransferase" evidence="12">
    <location>
        <begin position="333"/>
        <end position="483"/>
    </location>
</feature>
<dbReference type="SUPFAM" id="SSF89095">
    <property type="entry name" value="GatB/YqeY motif"/>
    <property type="match status" value="1"/>
</dbReference>
<evidence type="ECO:0000256" key="5">
    <source>
        <dbReference type="ARBA" id="ARBA00022741"/>
    </source>
</evidence>
<comment type="caution">
    <text evidence="13">The sequence shown here is derived from an EMBL/GenBank/DDBJ whole genome shotgun (WGS) entry which is preliminary data.</text>
</comment>
<dbReference type="InterPro" id="IPR017958">
    <property type="entry name" value="Gln-tRNA_amidoTrfase_suB_CS"/>
</dbReference>
<keyword evidence="13" id="KW-0808">Transferase</keyword>
<dbReference type="GO" id="GO:0006412">
    <property type="term" value="P:translation"/>
    <property type="evidence" value="ECO:0007669"/>
    <property type="project" value="UniProtKB-UniRule"/>
</dbReference>
<dbReference type="InterPro" id="IPR023168">
    <property type="entry name" value="GatB_Yqey_C_2"/>
</dbReference>
<dbReference type="PROSITE" id="PS01234">
    <property type="entry name" value="GATB"/>
    <property type="match status" value="1"/>
</dbReference>
<dbReference type="GO" id="GO:0005524">
    <property type="term" value="F:ATP binding"/>
    <property type="evidence" value="ECO:0007669"/>
    <property type="project" value="UniProtKB-KW"/>
</dbReference>
<evidence type="ECO:0000256" key="10">
    <source>
        <dbReference type="ARBA" id="ARBA00047913"/>
    </source>
</evidence>
<reference evidence="13 14" key="1">
    <citation type="submission" date="2019-01" db="EMBL/GenBank/DDBJ databases">
        <authorList>
            <person name="Chen W.-M."/>
        </authorList>
    </citation>
    <scope>NUCLEOTIDE SEQUENCE [LARGE SCALE GENOMIC DNA]</scope>
    <source>
        <strain evidence="13 14">FSY-15</strain>
    </source>
</reference>
<dbReference type="Pfam" id="PF02637">
    <property type="entry name" value="GatB_Yqey"/>
    <property type="match status" value="1"/>
</dbReference>
<dbReference type="Proteomes" id="UP000282832">
    <property type="component" value="Unassembled WGS sequence"/>
</dbReference>
<organism evidence="13 14">
    <name type="scientific">Sandaracinomonas limnophila</name>
    <dbReference type="NCBI Taxonomy" id="1862386"/>
    <lineage>
        <taxon>Bacteria</taxon>
        <taxon>Pseudomonadati</taxon>
        <taxon>Bacteroidota</taxon>
        <taxon>Cytophagia</taxon>
        <taxon>Cytophagales</taxon>
        <taxon>Flectobacillaceae</taxon>
        <taxon>Sandaracinomonas</taxon>
    </lineage>
</organism>
<evidence type="ECO:0000256" key="3">
    <source>
        <dbReference type="ARBA" id="ARBA00016923"/>
    </source>
</evidence>
<dbReference type="GO" id="GO:0050566">
    <property type="term" value="F:asparaginyl-tRNA synthase (glutamine-hydrolyzing) activity"/>
    <property type="evidence" value="ECO:0007669"/>
    <property type="project" value="RHEA"/>
</dbReference>
<dbReference type="Pfam" id="PF02934">
    <property type="entry name" value="GatB_N"/>
    <property type="match status" value="1"/>
</dbReference>
<evidence type="ECO:0000313" key="13">
    <source>
        <dbReference type="EMBL" id="RVU23411.1"/>
    </source>
</evidence>
<dbReference type="InterPro" id="IPR003789">
    <property type="entry name" value="Asn/Gln_tRNA_amidoTrase-B-like"/>
</dbReference>
<dbReference type="EC" id="6.3.5.-" evidence="11"/>
<comment type="subunit">
    <text evidence="2 11">Heterotrimer of A, B and C subunits.</text>
</comment>
<comment type="catalytic activity">
    <reaction evidence="9 11">
        <text>L-aspartyl-tRNA(Asn) + L-glutamine + ATP + H2O = L-asparaginyl-tRNA(Asn) + L-glutamate + ADP + phosphate + 2 H(+)</text>
        <dbReference type="Rhea" id="RHEA:14513"/>
        <dbReference type="Rhea" id="RHEA-COMP:9674"/>
        <dbReference type="Rhea" id="RHEA-COMP:9677"/>
        <dbReference type="ChEBI" id="CHEBI:15377"/>
        <dbReference type="ChEBI" id="CHEBI:15378"/>
        <dbReference type="ChEBI" id="CHEBI:29985"/>
        <dbReference type="ChEBI" id="CHEBI:30616"/>
        <dbReference type="ChEBI" id="CHEBI:43474"/>
        <dbReference type="ChEBI" id="CHEBI:58359"/>
        <dbReference type="ChEBI" id="CHEBI:78515"/>
        <dbReference type="ChEBI" id="CHEBI:78516"/>
        <dbReference type="ChEBI" id="CHEBI:456216"/>
    </reaction>
</comment>
<dbReference type="Gene3D" id="1.10.10.410">
    <property type="match status" value="1"/>
</dbReference>
<dbReference type="NCBIfam" id="NF004014">
    <property type="entry name" value="PRK05477.1-4"/>
    <property type="match status" value="1"/>
</dbReference>
<evidence type="ECO:0000256" key="2">
    <source>
        <dbReference type="ARBA" id="ARBA00011123"/>
    </source>
</evidence>
<evidence type="ECO:0000313" key="14">
    <source>
        <dbReference type="Proteomes" id="UP000282832"/>
    </source>
</evidence>
<keyword evidence="6 11" id="KW-0067">ATP-binding</keyword>
<dbReference type="SUPFAM" id="SSF55931">
    <property type="entry name" value="Glutamine synthetase/guanido kinase"/>
    <property type="match status" value="1"/>
</dbReference>
<evidence type="ECO:0000256" key="6">
    <source>
        <dbReference type="ARBA" id="ARBA00022840"/>
    </source>
</evidence>
<evidence type="ECO:0000256" key="7">
    <source>
        <dbReference type="ARBA" id="ARBA00022917"/>
    </source>
</evidence>